<feature type="domain" description="GED" evidence="2">
    <location>
        <begin position="211"/>
        <end position="276"/>
    </location>
</feature>
<dbReference type="AlphaFoldDB" id="A0AAD7HEZ9"/>
<dbReference type="GO" id="GO:0000266">
    <property type="term" value="P:mitochondrial fission"/>
    <property type="evidence" value="ECO:0007669"/>
    <property type="project" value="TreeGrafter"/>
</dbReference>
<dbReference type="Pfam" id="PF01031">
    <property type="entry name" value="Dynamin_M"/>
    <property type="match status" value="1"/>
</dbReference>
<accession>A0AAD7HEZ9</accession>
<feature type="region of interest" description="Disordered" evidence="1">
    <location>
        <begin position="176"/>
        <end position="206"/>
    </location>
</feature>
<sequence length="276" mass="31279">MLLSIITDFMKEFRTIVERKEDQSSSGDRMGFIFHHLFDASIKNIDPFDPALDMDIRTILYAFSGPIRAMSVFQVLVKQLITRLKEPSLKCYHLVPDDFILILEELLEKTPAFHRYPTLRARFHSTVVNFLNAAMVPTIKLVSDIVAIQACYINTKHPDFIGGPNATAIVRARMNTPQQHPAPHGSESVLDGQEKPTAKAPDPFPDGTVDVEITKFMMQSYYSILKRDLIDMVPKAIWLNFVEHAAQNLERAPVNELYNEGEMEELFGESQPDGGK</sequence>
<dbReference type="PANTHER" id="PTHR11566">
    <property type="entry name" value="DYNAMIN"/>
    <property type="match status" value="1"/>
</dbReference>
<organism evidence="3 4">
    <name type="scientific">Mycena metata</name>
    <dbReference type="NCBI Taxonomy" id="1033252"/>
    <lineage>
        <taxon>Eukaryota</taxon>
        <taxon>Fungi</taxon>
        <taxon>Dikarya</taxon>
        <taxon>Basidiomycota</taxon>
        <taxon>Agaricomycotina</taxon>
        <taxon>Agaricomycetes</taxon>
        <taxon>Agaricomycetidae</taxon>
        <taxon>Agaricales</taxon>
        <taxon>Marasmiineae</taxon>
        <taxon>Mycenaceae</taxon>
        <taxon>Mycena</taxon>
    </lineage>
</organism>
<dbReference type="GO" id="GO:0003924">
    <property type="term" value="F:GTPase activity"/>
    <property type="evidence" value="ECO:0007669"/>
    <property type="project" value="InterPro"/>
</dbReference>
<dbReference type="GO" id="GO:0005737">
    <property type="term" value="C:cytoplasm"/>
    <property type="evidence" value="ECO:0007669"/>
    <property type="project" value="TreeGrafter"/>
</dbReference>
<gene>
    <name evidence="3" type="ORF">B0H16DRAFT_407747</name>
</gene>
<dbReference type="EMBL" id="JARKIB010000254">
    <property type="protein sequence ID" value="KAJ7719261.1"/>
    <property type="molecule type" value="Genomic_DNA"/>
</dbReference>
<evidence type="ECO:0000256" key="1">
    <source>
        <dbReference type="SAM" id="MobiDB-lite"/>
    </source>
</evidence>
<dbReference type="GO" id="GO:0016559">
    <property type="term" value="P:peroxisome fission"/>
    <property type="evidence" value="ECO:0007669"/>
    <property type="project" value="TreeGrafter"/>
</dbReference>
<dbReference type="GO" id="GO:0005525">
    <property type="term" value="F:GTP binding"/>
    <property type="evidence" value="ECO:0007669"/>
    <property type="project" value="InterPro"/>
</dbReference>
<dbReference type="GO" id="GO:0048312">
    <property type="term" value="P:intracellular distribution of mitochondria"/>
    <property type="evidence" value="ECO:0007669"/>
    <property type="project" value="TreeGrafter"/>
</dbReference>
<dbReference type="InterPro" id="IPR000375">
    <property type="entry name" value="Dynamin_stalk"/>
</dbReference>
<dbReference type="InterPro" id="IPR003130">
    <property type="entry name" value="GED"/>
</dbReference>
<dbReference type="GO" id="GO:0008017">
    <property type="term" value="F:microtubule binding"/>
    <property type="evidence" value="ECO:0007669"/>
    <property type="project" value="TreeGrafter"/>
</dbReference>
<dbReference type="GO" id="GO:0016020">
    <property type="term" value="C:membrane"/>
    <property type="evidence" value="ECO:0007669"/>
    <property type="project" value="TreeGrafter"/>
</dbReference>
<dbReference type="Gene3D" id="1.20.120.1240">
    <property type="entry name" value="Dynamin, middle domain"/>
    <property type="match status" value="1"/>
</dbReference>
<proteinExistence type="predicted"/>
<dbReference type="Proteomes" id="UP001215598">
    <property type="component" value="Unassembled WGS sequence"/>
</dbReference>
<keyword evidence="4" id="KW-1185">Reference proteome</keyword>
<dbReference type="Pfam" id="PF02212">
    <property type="entry name" value="GED"/>
    <property type="match status" value="1"/>
</dbReference>
<dbReference type="PANTHER" id="PTHR11566:SF220">
    <property type="entry name" value="VACUOLAR PROTEIN SORTING-ASSOCIATED PROTEIN 1"/>
    <property type="match status" value="1"/>
</dbReference>
<dbReference type="InterPro" id="IPR022812">
    <property type="entry name" value="Dynamin"/>
</dbReference>
<protein>
    <submittedName>
        <fullName evidence="3">Dynamin central region-domain-containing protein</fullName>
    </submittedName>
</protein>
<evidence type="ECO:0000259" key="2">
    <source>
        <dbReference type="PROSITE" id="PS51388"/>
    </source>
</evidence>
<comment type="caution">
    <text evidence="3">The sequence shown here is derived from an EMBL/GenBank/DDBJ whole genome shotgun (WGS) entry which is preliminary data.</text>
</comment>
<evidence type="ECO:0000313" key="4">
    <source>
        <dbReference type="Proteomes" id="UP001215598"/>
    </source>
</evidence>
<dbReference type="PROSITE" id="PS51388">
    <property type="entry name" value="GED"/>
    <property type="match status" value="1"/>
</dbReference>
<reference evidence="3" key="1">
    <citation type="submission" date="2023-03" db="EMBL/GenBank/DDBJ databases">
        <title>Massive genome expansion in bonnet fungi (Mycena s.s.) driven by repeated elements and novel gene families across ecological guilds.</title>
        <authorList>
            <consortium name="Lawrence Berkeley National Laboratory"/>
            <person name="Harder C.B."/>
            <person name="Miyauchi S."/>
            <person name="Viragh M."/>
            <person name="Kuo A."/>
            <person name="Thoen E."/>
            <person name="Andreopoulos B."/>
            <person name="Lu D."/>
            <person name="Skrede I."/>
            <person name="Drula E."/>
            <person name="Henrissat B."/>
            <person name="Morin E."/>
            <person name="Kohler A."/>
            <person name="Barry K."/>
            <person name="LaButti K."/>
            <person name="Morin E."/>
            <person name="Salamov A."/>
            <person name="Lipzen A."/>
            <person name="Mereny Z."/>
            <person name="Hegedus B."/>
            <person name="Baldrian P."/>
            <person name="Stursova M."/>
            <person name="Weitz H."/>
            <person name="Taylor A."/>
            <person name="Grigoriev I.V."/>
            <person name="Nagy L.G."/>
            <person name="Martin F."/>
            <person name="Kauserud H."/>
        </authorList>
    </citation>
    <scope>NUCLEOTIDE SEQUENCE</scope>
    <source>
        <strain evidence="3">CBHHK182m</strain>
    </source>
</reference>
<dbReference type="InterPro" id="IPR020850">
    <property type="entry name" value="GED_dom"/>
</dbReference>
<dbReference type="GO" id="GO:0006897">
    <property type="term" value="P:endocytosis"/>
    <property type="evidence" value="ECO:0007669"/>
    <property type="project" value="TreeGrafter"/>
</dbReference>
<dbReference type="GO" id="GO:0005874">
    <property type="term" value="C:microtubule"/>
    <property type="evidence" value="ECO:0007669"/>
    <property type="project" value="TreeGrafter"/>
</dbReference>
<evidence type="ECO:0000313" key="3">
    <source>
        <dbReference type="EMBL" id="KAJ7719261.1"/>
    </source>
</evidence>
<name>A0AAD7HEZ9_9AGAR</name>